<keyword evidence="1" id="KW-0732">Signal</keyword>
<proteinExistence type="predicted"/>
<accession>A0A4D9CPS3</accession>
<protein>
    <recommendedName>
        <fullName evidence="4">PLAT domain-containing protein</fullName>
    </recommendedName>
</protein>
<dbReference type="Proteomes" id="UP000355283">
    <property type="component" value="Unassembled WGS sequence"/>
</dbReference>
<evidence type="ECO:0000256" key="1">
    <source>
        <dbReference type="SAM" id="SignalP"/>
    </source>
</evidence>
<feature type="chain" id="PRO_5020029458" description="PLAT domain-containing protein" evidence="1">
    <location>
        <begin position="21"/>
        <end position="189"/>
    </location>
</feature>
<dbReference type="OrthoDB" id="184139at2759"/>
<feature type="signal peptide" evidence="1">
    <location>
        <begin position="1"/>
        <end position="20"/>
    </location>
</feature>
<dbReference type="AlphaFoldDB" id="A0A4D9CPS3"/>
<reference evidence="2 3" key="1">
    <citation type="submission" date="2019-01" db="EMBL/GenBank/DDBJ databases">
        <title>Nuclear Genome Assembly of the Microalgal Biofuel strain Nannochloropsis salina CCMP1776.</title>
        <authorList>
            <person name="Hovde B."/>
        </authorList>
    </citation>
    <scope>NUCLEOTIDE SEQUENCE [LARGE SCALE GENOMIC DNA]</scope>
    <source>
        <strain evidence="2 3">CCMP1776</strain>
    </source>
</reference>
<evidence type="ECO:0008006" key="4">
    <source>
        <dbReference type="Google" id="ProtNLM"/>
    </source>
</evidence>
<comment type="caution">
    <text evidence="2">The sequence shown here is derived from an EMBL/GenBank/DDBJ whole genome shotgun (WGS) entry which is preliminary data.</text>
</comment>
<evidence type="ECO:0000313" key="3">
    <source>
        <dbReference type="Proteomes" id="UP000355283"/>
    </source>
</evidence>
<sequence>MLRIIIALVILALAVPQGLAQTLANNGSMTLLRFKLNRRNVRCGKVLAVIGRVRLDSFGDADSLYCALRNMNHDTAQFEVKDRVTRFTHVNTRKFALMAGDETPGDGTKKYWWSWSRDGRLFSEGLKNSLRLNLILKNATESPVTWRFYCETKKDNFTSHYFWDKTGADVNKQVRIAAPCEHTSKKNKL</sequence>
<name>A0A4D9CPS3_9STRA</name>
<evidence type="ECO:0000313" key="2">
    <source>
        <dbReference type="EMBL" id="TFJ81152.1"/>
    </source>
</evidence>
<organism evidence="2 3">
    <name type="scientific">Nannochloropsis salina CCMP1776</name>
    <dbReference type="NCBI Taxonomy" id="1027361"/>
    <lineage>
        <taxon>Eukaryota</taxon>
        <taxon>Sar</taxon>
        <taxon>Stramenopiles</taxon>
        <taxon>Ochrophyta</taxon>
        <taxon>Eustigmatophyceae</taxon>
        <taxon>Eustigmatales</taxon>
        <taxon>Monodopsidaceae</taxon>
        <taxon>Microchloropsis</taxon>
        <taxon>Microchloropsis salina</taxon>
    </lineage>
</organism>
<dbReference type="EMBL" id="SDOX01000140">
    <property type="protein sequence ID" value="TFJ81152.1"/>
    <property type="molecule type" value="Genomic_DNA"/>
</dbReference>
<gene>
    <name evidence="2" type="ORF">NSK_007498</name>
</gene>
<keyword evidence="3" id="KW-1185">Reference proteome</keyword>